<comment type="caution">
    <text evidence="1">The sequence shown here is derived from an EMBL/GenBank/DDBJ whole genome shotgun (WGS) entry which is preliminary data.</text>
</comment>
<gene>
    <name evidence="1" type="ORF">VFPBJ_11457</name>
</gene>
<accession>A0A179F7C7</accession>
<evidence type="ECO:0000313" key="1">
    <source>
        <dbReference type="EMBL" id="OAQ61375.1"/>
    </source>
</evidence>
<sequence>MAPYFEGAHVIWDRAIFGRGARDMRDDPCQSPFAQLELEYVGIGYAPERLKYALLPFRYKNTLKVLHIRQSTSDLRSYPSWALTPSRSGSRAESSFLSGSGRVLRTHFRQFAEWVFGPEGIASVWVVIFGDFSYGGRKPQDNLVLCRDTAGGTGFRLLQVEDKEWIEVQDAYRSALEACPSEQLLEQNNGVLLCIGGQQFIMTETTLAPVRFLATLWALAEPAGGEYLVKGDAQLFERLIGVVKGSIWTCEA</sequence>
<organism evidence="1 2">
    <name type="scientific">Purpureocillium lilacinum</name>
    <name type="common">Paecilomyces lilacinus</name>
    <dbReference type="NCBI Taxonomy" id="33203"/>
    <lineage>
        <taxon>Eukaryota</taxon>
        <taxon>Fungi</taxon>
        <taxon>Dikarya</taxon>
        <taxon>Ascomycota</taxon>
        <taxon>Pezizomycotina</taxon>
        <taxon>Sordariomycetes</taxon>
        <taxon>Hypocreomycetidae</taxon>
        <taxon>Hypocreales</taxon>
        <taxon>Ophiocordycipitaceae</taxon>
        <taxon>Purpureocillium</taxon>
    </lineage>
</organism>
<dbReference type="EMBL" id="LSBH01000025">
    <property type="protein sequence ID" value="OAQ61375.1"/>
    <property type="molecule type" value="Genomic_DNA"/>
</dbReference>
<reference evidence="1 2" key="1">
    <citation type="submission" date="2016-01" db="EMBL/GenBank/DDBJ databases">
        <title>Biosynthesis of antibiotic leucinostatins and their inhibition on Phytophthora in bio-control Purpureocillium lilacinum.</title>
        <authorList>
            <person name="Wang G."/>
            <person name="Liu Z."/>
            <person name="Lin R."/>
            <person name="Li E."/>
            <person name="Mao Z."/>
            <person name="Ling J."/>
            <person name="Yin W."/>
            <person name="Xie B."/>
        </authorList>
    </citation>
    <scope>NUCLEOTIDE SEQUENCE [LARGE SCALE GENOMIC DNA]</scope>
    <source>
        <strain evidence="1">PLBJ-1</strain>
    </source>
</reference>
<proteinExistence type="predicted"/>
<protein>
    <submittedName>
        <fullName evidence="1">Uncharacterized protein</fullName>
    </submittedName>
</protein>
<dbReference type="Proteomes" id="UP000078240">
    <property type="component" value="Unassembled WGS sequence"/>
</dbReference>
<name>A0A179F7C7_PURLI</name>
<dbReference type="AlphaFoldDB" id="A0A179F7C7"/>
<evidence type="ECO:0000313" key="2">
    <source>
        <dbReference type="Proteomes" id="UP000078240"/>
    </source>
</evidence>